<feature type="region of interest" description="Disordered" evidence="1">
    <location>
        <begin position="1"/>
        <end position="40"/>
    </location>
</feature>
<feature type="compositionally biased region" description="Polar residues" evidence="1">
    <location>
        <begin position="19"/>
        <end position="28"/>
    </location>
</feature>
<name>A0AA91J9M0_FAUOS</name>
<gene>
    <name evidence="2" type="ORF">A9299_10415</name>
</gene>
<organism evidence="2">
    <name type="scientific">Faucicola osloensis</name>
    <name type="common">Moraxella osloensis</name>
    <dbReference type="NCBI Taxonomy" id="34062"/>
    <lineage>
        <taxon>Bacteria</taxon>
        <taxon>Pseudomonadati</taxon>
        <taxon>Pseudomonadota</taxon>
        <taxon>Gammaproteobacteria</taxon>
        <taxon>Moraxellales</taxon>
        <taxon>Moraxellaceae</taxon>
        <taxon>Faucicola</taxon>
    </lineage>
</organism>
<dbReference type="AlphaFoldDB" id="A0AA91J9M0"/>
<evidence type="ECO:0000313" key="2">
    <source>
        <dbReference type="EMBL" id="OBX63938.1"/>
    </source>
</evidence>
<proteinExistence type="predicted"/>
<reference evidence="2" key="1">
    <citation type="submission" date="2016-06" db="EMBL/GenBank/DDBJ databases">
        <title>Draft genome of Moraxella osloensis CCUG 67237.</title>
        <authorList>
            <person name="Salva-Serra F."/>
            <person name="Engstrom-Jakobsson H."/>
            <person name="Thorell K."/>
            <person name="Gonzales-Siles L."/>
            <person name="Karlsson R."/>
            <person name="Boulund F."/>
            <person name="Engstrand L."/>
            <person name="Kristiansson E."/>
            <person name="Moore E."/>
        </authorList>
    </citation>
    <scope>NUCLEOTIDE SEQUENCE [LARGE SCALE GENOMIC DNA]</scope>
    <source>
        <strain evidence="2">CCUG 67237</strain>
    </source>
</reference>
<comment type="caution">
    <text evidence="2">The sequence shown here is derived from an EMBL/GenBank/DDBJ whole genome shotgun (WGS) entry which is preliminary data.</text>
</comment>
<dbReference type="EMBL" id="LZMT01000022">
    <property type="protein sequence ID" value="OBX63938.1"/>
    <property type="molecule type" value="Genomic_DNA"/>
</dbReference>
<accession>A0AA91J9M0</accession>
<sequence>MIKRRNQATTLTEDDFVNGVTTDQSNETTKPDPKAPRKFKSHTLPLNEYEYNLLVELADKYGQTHSGIIRYALKQLALKSN</sequence>
<protein>
    <submittedName>
        <fullName evidence="2">Uncharacterized protein</fullName>
    </submittedName>
</protein>
<evidence type="ECO:0000256" key="1">
    <source>
        <dbReference type="SAM" id="MobiDB-lite"/>
    </source>
</evidence>